<dbReference type="InterPro" id="IPR023753">
    <property type="entry name" value="FAD/NAD-binding_dom"/>
</dbReference>
<dbReference type="GO" id="GO:0005829">
    <property type="term" value="C:cytosol"/>
    <property type="evidence" value="ECO:0007669"/>
    <property type="project" value="TreeGrafter"/>
</dbReference>
<dbReference type="STRING" id="879819.A0A0J1B8J2"/>
<evidence type="ECO:0000313" key="17">
    <source>
        <dbReference type="EMBL" id="KLT44099.1"/>
    </source>
</evidence>
<keyword evidence="14" id="KW-0963">Cytoplasm</keyword>
<dbReference type="GO" id="GO:0045454">
    <property type="term" value="P:cell redox homeostasis"/>
    <property type="evidence" value="ECO:0007669"/>
    <property type="project" value="InterPro"/>
</dbReference>
<dbReference type="InterPro" id="IPR004099">
    <property type="entry name" value="Pyr_nucl-diS_OxRdtase_dimer"/>
</dbReference>
<dbReference type="GO" id="GO:0034599">
    <property type="term" value="P:cellular response to oxidative stress"/>
    <property type="evidence" value="ECO:0007669"/>
    <property type="project" value="TreeGrafter"/>
</dbReference>
<evidence type="ECO:0000259" key="16">
    <source>
        <dbReference type="Pfam" id="PF07992"/>
    </source>
</evidence>
<feature type="disulfide bond" description="Redox-active" evidence="12">
    <location>
        <begin position="53"/>
        <end position="58"/>
    </location>
</feature>
<comment type="similarity">
    <text evidence="1 13">Belongs to the class-I pyridine nucleotide-disulfide oxidoreductase family.</text>
</comment>
<protein>
    <recommendedName>
        <fullName evidence="3 14">Glutathione reductase</fullName>
        <ecNumber evidence="2 14">1.8.1.7</ecNumber>
    </recommendedName>
</protein>
<dbReference type="Gene3D" id="3.50.50.60">
    <property type="entry name" value="FAD/NAD(P)-binding domain"/>
    <property type="match status" value="2"/>
</dbReference>
<dbReference type="PIRSF" id="PIRSF000350">
    <property type="entry name" value="Mercury_reductase_MerA"/>
    <property type="match status" value="1"/>
</dbReference>
<dbReference type="GO" id="GO:0005739">
    <property type="term" value="C:mitochondrion"/>
    <property type="evidence" value="ECO:0007669"/>
    <property type="project" value="TreeGrafter"/>
</dbReference>
<dbReference type="AlphaFoldDB" id="A0A0J1B8J2"/>
<dbReference type="NCBIfam" id="TIGR01421">
    <property type="entry name" value="gluta_reduc_1"/>
    <property type="match status" value="1"/>
</dbReference>
<keyword evidence="18" id="KW-1185">Reference proteome</keyword>
<comment type="cofactor">
    <cofactor evidence="11">
        <name>FAD</name>
        <dbReference type="ChEBI" id="CHEBI:57692"/>
    </cofactor>
    <text evidence="11">Binds 1 FAD per subunit.</text>
</comment>
<dbReference type="GO" id="GO:0050661">
    <property type="term" value="F:NADP binding"/>
    <property type="evidence" value="ECO:0007669"/>
    <property type="project" value="InterPro"/>
</dbReference>
<dbReference type="PRINTS" id="PR00411">
    <property type="entry name" value="PNDRDTASEI"/>
</dbReference>
<feature type="domain" description="Pyridine nucleotide-disulphide oxidoreductase dimerisation" evidence="15">
    <location>
        <begin position="364"/>
        <end position="474"/>
    </location>
</feature>
<dbReference type="Gene3D" id="3.30.390.30">
    <property type="match status" value="1"/>
</dbReference>
<dbReference type="InterPro" id="IPR016156">
    <property type="entry name" value="FAD/NAD-linked_Rdtase_dimer_sf"/>
</dbReference>
<evidence type="ECO:0000256" key="2">
    <source>
        <dbReference type="ARBA" id="ARBA00012607"/>
    </source>
</evidence>
<evidence type="ECO:0000256" key="9">
    <source>
        <dbReference type="ARBA" id="ARBA00056905"/>
    </source>
</evidence>
<dbReference type="InterPro" id="IPR046952">
    <property type="entry name" value="GSHR/TRXR-like"/>
</dbReference>
<organism evidence="17 18">
    <name type="scientific">Cutaneotrichosporon oleaginosum</name>
    <dbReference type="NCBI Taxonomy" id="879819"/>
    <lineage>
        <taxon>Eukaryota</taxon>
        <taxon>Fungi</taxon>
        <taxon>Dikarya</taxon>
        <taxon>Basidiomycota</taxon>
        <taxon>Agaricomycotina</taxon>
        <taxon>Tremellomycetes</taxon>
        <taxon>Trichosporonales</taxon>
        <taxon>Trichosporonaceae</taxon>
        <taxon>Cutaneotrichosporon</taxon>
    </lineage>
</organism>
<dbReference type="SUPFAM" id="SSF55424">
    <property type="entry name" value="FAD/NAD-linked reductases, dimerisation (C-terminal) domain"/>
    <property type="match status" value="1"/>
</dbReference>
<evidence type="ECO:0000256" key="1">
    <source>
        <dbReference type="ARBA" id="ARBA00007532"/>
    </source>
</evidence>
<keyword evidence="6 13" id="KW-0560">Oxidoreductase</keyword>
<evidence type="ECO:0000313" key="18">
    <source>
        <dbReference type="Proteomes" id="UP000053611"/>
    </source>
</evidence>
<evidence type="ECO:0000256" key="11">
    <source>
        <dbReference type="PIRSR" id="PIRSR000350-3"/>
    </source>
</evidence>
<feature type="binding site" evidence="11">
    <location>
        <position position="62"/>
    </location>
    <ligand>
        <name>FAD</name>
        <dbReference type="ChEBI" id="CHEBI:57692"/>
    </ligand>
</feature>
<dbReference type="PANTHER" id="PTHR42737">
    <property type="entry name" value="GLUTATHIONE REDUCTASE"/>
    <property type="match status" value="1"/>
</dbReference>
<feature type="domain" description="FAD/NAD(P)-binding" evidence="16">
    <location>
        <begin position="15"/>
        <end position="341"/>
    </location>
</feature>
<evidence type="ECO:0000256" key="12">
    <source>
        <dbReference type="PIRSR" id="PIRSR000350-4"/>
    </source>
</evidence>
<evidence type="ECO:0000256" key="6">
    <source>
        <dbReference type="ARBA" id="ARBA00023002"/>
    </source>
</evidence>
<keyword evidence="7" id="KW-1015">Disulfide bond</keyword>
<keyword evidence="14" id="KW-0521">NADP</keyword>
<comment type="subcellular location">
    <subcellularLocation>
        <location evidence="14">Cytoplasm</location>
    </subcellularLocation>
</comment>
<dbReference type="PANTHER" id="PTHR42737:SF2">
    <property type="entry name" value="GLUTATHIONE REDUCTASE"/>
    <property type="match status" value="1"/>
</dbReference>
<dbReference type="InterPro" id="IPR001100">
    <property type="entry name" value="Pyr_nuc-diS_OxRdtase"/>
</dbReference>
<dbReference type="NCBIfam" id="NF004776">
    <property type="entry name" value="PRK06116.1"/>
    <property type="match status" value="1"/>
</dbReference>
<dbReference type="InterPro" id="IPR012999">
    <property type="entry name" value="Pyr_OxRdtase_I_AS"/>
</dbReference>
<evidence type="ECO:0000256" key="4">
    <source>
        <dbReference type="ARBA" id="ARBA00022630"/>
    </source>
</evidence>
<keyword evidence="5 11" id="KW-0274">FAD</keyword>
<comment type="function">
    <text evidence="9 14">Catalyzes the reduction of glutathione disulfide (GSSG) to reduced glutathione (GSH). Constitutes the major mechanism to maintain a high GSH:GSSG ratio in the cytosol.</text>
</comment>
<dbReference type="Proteomes" id="UP000053611">
    <property type="component" value="Unassembled WGS sequence"/>
</dbReference>
<dbReference type="GO" id="GO:0006749">
    <property type="term" value="P:glutathione metabolic process"/>
    <property type="evidence" value="ECO:0007669"/>
    <property type="project" value="InterPro"/>
</dbReference>
<evidence type="ECO:0000256" key="7">
    <source>
        <dbReference type="ARBA" id="ARBA00023157"/>
    </source>
</evidence>
<feature type="binding site" evidence="11">
    <location>
        <position position="326"/>
    </location>
    <ligand>
        <name>FAD</name>
        <dbReference type="ChEBI" id="CHEBI:57692"/>
    </ligand>
</feature>
<evidence type="ECO:0000256" key="14">
    <source>
        <dbReference type="RuleBase" id="RU365016"/>
    </source>
</evidence>
<evidence type="ECO:0000256" key="3">
    <source>
        <dbReference type="ARBA" id="ARBA00017111"/>
    </source>
</evidence>
<feature type="binding site" evidence="11">
    <location>
        <position position="285"/>
    </location>
    <ligand>
        <name>NAD(+)</name>
        <dbReference type="ChEBI" id="CHEBI:57540"/>
    </ligand>
</feature>
<dbReference type="GO" id="GO:0050660">
    <property type="term" value="F:flavin adenine dinucleotide binding"/>
    <property type="evidence" value="ECO:0007669"/>
    <property type="project" value="InterPro"/>
</dbReference>
<dbReference type="Pfam" id="PF07992">
    <property type="entry name" value="Pyr_redox_2"/>
    <property type="match status" value="1"/>
</dbReference>
<feature type="binding site" evidence="11">
    <location>
        <begin position="198"/>
        <end position="205"/>
    </location>
    <ligand>
        <name>NAD(+)</name>
        <dbReference type="ChEBI" id="CHEBI:57540"/>
    </ligand>
</feature>
<evidence type="ECO:0000259" key="15">
    <source>
        <dbReference type="Pfam" id="PF02852"/>
    </source>
</evidence>
<dbReference type="FunFam" id="3.50.50.60:FF:000235">
    <property type="entry name" value="Glutathione reductase"/>
    <property type="match status" value="1"/>
</dbReference>
<dbReference type="GO" id="GO:0004362">
    <property type="term" value="F:glutathione-disulfide reductase (NADPH) activity"/>
    <property type="evidence" value="ECO:0007669"/>
    <property type="project" value="UniProtKB-EC"/>
</dbReference>
<comment type="catalytic activity">
    <reaction evidence="14">
        <text>2 glutathione + NADP(+) = glutathione disulfide + NADPH + H(+)</text>
        <dbReference type="Rhea" id="RHEA:11740"/>
        <dbReference type="ChEBI" id="CHEBI:15378"/>
        <dbReference type="ChEBI" id="CHEBI:57783"/>
        <dbReference type="ChEBI" id="CHEBI:57925"/>
        <dbReference type="ChEBI" id="CHEBI:58297"/>
        <dbReference type="ChEBI" id="CHEBI:58349"/>
        <dbReference type="EC" id="1.8.1.7"/>
    </reaction>
</comment>
<evidence type="ECO:0000256" key="8">
    <source>
        <dbReference type="ARBA" id="ARBA00023284"/>
    </source>
</evidence>
<dbReference type="OrthoDB" id="5956163at2759"/>
<dbReference type="RefSeq" id="XP_018280590.1">
    <property type="nucleotide sequence ID" value="XM_018425734.1"/>
</dbReference>
<dbReference type="InterPro" id="IPR006322">
    <property type="entry name" value="Glutathione_Rdtase_euk/bac"/>
</dbReference>
<name>A0A0J1B8J2_9TREE</name>
<reference evidence="17 18" key="1">
    <citation type="submission" date="2015-03" db="EMBL/GenBank/DDBJ databases">
        <title>Genomics and transcriptomics of the oil-accumulating basidiomycete yeast T. oleaginosus allow insights into substrate utilization and the diverse evolutionary trajectories of mating systems in fungi.</title>
        <authorList>
            <consortium name="DOE Joint Genome Institute"/>
            <person name="Kourist R."/>
            <person name="Kracht O."/>
            <person name="Bracharz F."/>
            <person name="Lipzen A."/>
            <person name="Nolan M."/>
            <person name="Ohm R."/>
            <person name="Grigoriev I."/>
            <person name="Sun S."/>
            <person name="Heitman J."/>
            <person name="Bruck T."/>
            <person name="Nowrousian M."/>
        </authorList>
    </citation>
    <scope>NUCLEOTIDE SEQUENCE [LARGE SCALE GENOMIC DNA]</scope>
    <source>
        <strain evidence="17 18">IBC0246</strain>
    </source>
</reference>
<dbReference type="EC" id="1.8.1.7" evidence="2 14"/>
<dbReference type="GeneID" id="28986337"/>
<proteinExistence type="inferred from homology"/>
<dbReference type="Pfam" id="PF02852">
    <property type="entry name" value="Pyr_redox_dim"/>
    <property type="match status" value="1"/>
</dbReference>
<evidence type="ECO:0000256" key="5">
    <source>
        <dbReference type="ARBA" id="ARBA00022827"/>
    </source>
</evidence>
<feature type="active site" description="Proton acceptor" evidence="10">
    <location>
        <position position="465"/>
    </location>
</feature>
<keyword evidence="8 13" id="KW-0676">Redox-active center</keyword>
<keyword evidence="11" id="KW-0520">NAD</keyword>
<evidence type="ECO:0000256" key="13">
    <source>
        <dbReference type="RuleBase" id="RU003691"/>
    </source>
</evidence>
<accession>A0A0J1B8J2</accession>
<keyword evidence="4 13" id="KW-0285">Flavoprotein</keyword>
<dbReference type="PRINTS" id="PR00368">
    <property type="entry name" value="FADPNR"/>
</dbReference>
<gene>
    <name evidence="17" type="ORF">CC85DRAFT_307329</name>
</gene>
<dbReference type="SUPFAM" id="SSF51905">
    <property type="entry name" value="FAD/NAD(P)-binding domain"/>
    <property type="match status" value="1"/>
</dbReference>
<keyword evidence="11" id="KW-0547">Nucleotide-binding</keyword>
<sequence>MPPIPVQQAEAVGEYDMFVIGGGSGGLGTARRAASYGAKVGLAEATHRLGGTCVNVGCVPKKVMWYTSEEASALRHAAAYGFGNAEENNKIAASFNWPMLKKKRDAYIERLNGIYDRNLAKDKVDYHEGYASFIDKNTLNIKSLNGENYTVKAKKIVIAVGGKPHIPSDEEVPGASLGIDSDGFFELEEQPKRVAVAGAGYIAVELAGIFNGLGSETHLLIRKNAVLRTFDPMLSDVLLPWMEHGGMKIHKDTGITKVEKIDGGLRVHQKNGPALEVDTLLWAIGRVPNADGLGLDKVGVATDAAGNVVANEWQETNVEGIYALGDIGGKALLTPVAIAAGRRLSNRLFGGPQYKDDKLDYENIPSVVFTHPTIGSVGLSEPDARKKFGDSIKVYTTRFRDMSGAMLDEDQKQPTAYKVICAGPEERVVGLHMIGVGSDEILQGFAVAIKCGATRKDFQATVAIHPTSAEEVVTIF</sequence>
<dbReference type="InterPro" id="IPR036188">
    <property type="entry name" value="FAD/NAD-bd_sf"/>
</dbReference>
<dbReference type="EMBL" id="KQ087189">
    <property type="protein sequence ID" value="KLT44099.1"/>
    <property type="molecule type" value="Genomic_DNA"/>
</dbReference>
<dbReference type="PROSITE" id="PS00076">
    <property type="entry name" value="PYRIDINE_REDOX_1"/>
    <property type="match status" value="1"/>
</dbReference>
<evidence type="ECO:0000256" key="10">
    <source>
        <dbReference type="PIRSR" id="PIRSR000350-2"/>
    </source>
</evidence>